<reference evidence="1" key="1">
    <citation type="journal article" date="2014" name="Int. J. Syst. Evol. Microbiol.">
        <title>Complete genome sequence of Corynebacterium casei LMG S-19264T (=DSM 44701T), isolated from a smear-ripened cheese.</title>
        <authorList>
            <consortium name="US DOE Joint Genome Institute (JGI-PGF)"/>
            <person name="Walter F."/>
            <person name="Albersmeier A."/>
            <person name="Kalinowski J."/>
            <person name="Ruckert C."/>
        </authorList>
    </citation>
    <scope>NUCLEOTIDE SEQUENCE</scope>
    <source>
        <strain evidence="1">CGMCC 1.10998</strain>
    </source>
</reference>
<evidence type="ECO:0000313" key="2">
    <source>
        <dbReference type="Proteomes" id="UP000637423"/>
    </source>
</evidence>
<evidence type="ECO:0000313" key="1">
    <source>
        <dbReference type="EMBL" id="GGC64454.1"/>
    </source>
</evidence>
<keyword evidence="2" id="KW-1185">Reference proteome</keyword>
<dbReference type="EMBL" id="BMED01000001">
    <property type="protein sequence ID" value="GGC64454.1"/>
    <property type="molecule type" value="Genomic_DNA"/>
</dbReference>
<dbReference type="Proteomes" id="UP000637423">
    <property type="component" value="Unassembled WGS sequence"/>
</dbReference>
<proteinExistence type="predicted"/>
<accession>A0A916XEG5</accession>
<organism evidence="1 2">
    <name type="scientific">Undibacterium terreum</name>
    <dbReference type="NCBI Taxonomy" id="1224302"/>
    <lineage>
        <taxon>Bacteria</taxon>
        <taxon>Pseudomonadati</taxon>
        <taxon>Pseudomonadota</taxon>
        <taxon>Betaproteobacteria</taxon>
        <taxon>Burkholderiales</taxon>
        <taxon>Oxalobacteraceae</taxon>
        <taxon>Undibacterium</taxon>
    </lineage>
</organism>
<protein>
    <submittedName>
        <fullName evidence="1">Uncharacterized protein</fullName>
    </submittedName>
</protein>
<reference evidence="1" key="2">
    <citation type="submission" date="2020-09" db="EMBL/GenBank/DDBJ databases">
        <authorList>
            <person name="Sun Q."/>
            <person name="Zhou Y."/>
        </authorList>
    </citation>
    <scope>NUCLEOTIDE SEQUENCE</scope>
    <source>
        <strain evidence="1">CGMCC 1.10998</strain>
    </source>
</reference>
<dbReference type="AlphaFoldDB" id="A0A916XEG5"/>
<gene>
    <name evidence="1" type="ORF">GCM10011396_09280</name>
</gene>
<name>A0A916XEG5_9BURK</name>
<comment type="caution">
    <text evidence="1">The sequence shown here is derived from an EMBL/GenBank/DDBJ whole genome shotgun (WGS) entry which is preliminary data.</text>
</comment>
<sequence>MQVQRCALHSGLRIRIPLINADIGALHLQEPCQRQTARPAANDGNSFVFDDHVQIPFDKEWNQNTATSA</sequence>